<reference evidence="2 3" key="1">
    <citation type="submission" date="2018-08" db="EMBL/GenBank/DDBJ databases">
        <title>Form III RuBisCO-mediated autotrophy in Thermodesulfobium bacteria.</title>
        <authorList>
            <person name="Toshchakov S.V."/>
            <person name="Kublanov I.V."/>
            <person name="Frolov E."/>
            <person name="Bonch-Osmolovskaya E.A."/>
            <person name="Tourova T.P."/>
            <person name="Chernych N.A."/>
            <person name="Lebedinsky A.V."/>
        </authorList>
    </citation>
    <scope>NUCLEOTIDE SEQUENCE [LARGE SCALE GENOMIC DNA]</scope>
    <source>
        <strain evidence="2 3">SR</strain>
    </source>
</reference>
<keyword evidence="1" id="KW-0472">Membrane</keyword>
<organism evidence="2 3">
    <name type="scientific">Ammonifex thiophilus</name>
    <dbReference type="NCBI Taxonomy" id="444093"/>
    <lineage>
        <taxon>Bacteria</taxon>
        <taxon>Bacillati</taxon>
        <taxon>Bacillota</taxon>
        <taxon>Clostridia</taxon>
        <taxon>Thermoanaerobacterales</taxon>
        <taxon>Thermoanaerobacteraceae</taxon>
        <taxon>Ammonifex</taxon>
    </lineage>
</organism>
<evidence type="ECO:0000313" key="2">
    <source>
        <dbReference type="EMBL" id="RDV83551.1"/>
    </source>
</evidence>
<feature type="transmembrane region" description="Helical" evidence="1">
    <location>
        <begin position="26"/>
        <end position="46"/>
    </location>
</feature>
<dbReference type="AlphaFoldDB" id="A0A3D8P3S8"/>
<dbReference type="Proteomes" id="UP000256329">
    <property type="component" value="Unassembled WGS sequence"/>
</dbReference>
<dbReference type="EMBL" id="QSLN01000004">
    <property type="protein sequence ID" value="RDV83551.1"/>
    <property type="molecule type" value="Genomic_DNA"/>
</dbReference>
<comment type="caution">
    <text evidence="2">The sequence shown here is derived from an EMBL/GenBank/DDBJ whole genome shotgun (WGS) entry which is preliminary data.</text>
</comment>
<evidence type="ECO:0000313" key="3">
    <source>
        <dbReference type="Proteomes" id="UP000256329"/>
    </source>
</evidence>
<proteinExistence type="predicted"/>
<keyword evidence="3" id="KW-1185">Reference proteome</keyword>
<evidence type="ECO:0000256" key="1">
    <source>
        <dbReference type="SAM" id="Phobius"/>
    </source>
</evidence>
<protein>
    <recommendedName>
        <fullName evidence="4">AzlD domain-containing protein</fullName>
    </recommendedName>
</protein>
<dbReference type="InterPro" id="IPR008407">
    <property type="entry name" value="Brnchd-chn_aa_trnsp_AzlD"/>
</dbReference>
<evidence type="ECO:0008006" key="4">
    <source>
        <dbReference type="Google" id="ProtNLM"/>
    </source>
</evidence>
<keyword evidence="1" id="KW-0812">Transmembrane</keyword>
<accession>A0A3D8P3S8</accession>
<dbReference type="Pfam" id="PF05437">
    <property type="entry name" value="AzlD"/>
    <property type="match status" value="1"/>
</dbReference>
<feature type="transmembrane region" description="Helical" evidence="1">
    <location>
        <begin position="71"/>
        <end position="89"/>
    </location>
</feature>
<gene>
    <name evidence="2" type="ORF">DXX99_04420</name>
</gene>
<sequence length="92" mass="9601">MRPLPLWVTLRAKPARTSGGKACSRALALAAPAIIAALLVASVVPVKPEATASEMARRLIGLSVAAVAFRWRPHLAMAVFVGVAVYAVLSLL</sequence>
<name>A0A3D8P3S8_9THEO</name>
<keyword evidence="1" id="KW-1133">Transmembrane helix</keyword>
<dbReference type="RefSeq" id="WP_115792310.1">
    <property type="nucleotide sequence ID" value="NZ_QSLN01000004.1"/>
</dbReference>